<evidence type="ECO:0000256" key="7">
    <source>
        <dbReference type="PROSITE-ProRule" id="PRU00104"/>
    </source>
</evidence>
<dbReference type="PROSITE" id="PS50237">
    <property type="entry name" value="HECT"/>
    <property type="match status" value="1"/>
</dbReference>
<evidence type="ECO:0000256" key="2">
    <source>
        <dbReference type="ARBA" id="ARBA00004906"/>
    </source>
</evidence>
<comment type="pathway">
    <text evidence="2">Protein modification; protein ubiquitination.</text>
</comment>
<dbReference type="FunFam" id="3.30.2160.10:FF:000008">
    <property type="entry name" value="Apoptosis-resistant E3 ubiquitin protein ligase 1"/>
    <property type="match status" value="1"/>
</dbReference>
<keyword evidence="9" id="KW-0472">Membrane</keyword>
<accession>A0AAV7AN14</accession>
<feature type="domain" description="HECT" evidence="10">
    <location>
        <begin position="468"/>
        <end position="808"/>
    </location>
</feature>
<evidence type="ECO:0000313" key="12">
    <source>
        <dbReference type="Proteomes" id="UP000824782"/>
    </source>
</evidence>
<proteinExistence type="predicted"/>
<evidence type="ECO:0000256" key="5">
    <source>
        <dbReference type="ARBA" id="ARBA00022786"/>
    </source>
</evidence>
<name>A0AAV7AN14_ENGPU</name>
<dbReference type="SUPFAM" id="SSF56204">
    <property type="entry name" value="Hect, E3 ligase catalytic domain"/>
    <property type="match status" value="1"/>
</dbReference>
<comment type="caution">
    <text evidence="11">The sequence shown here is derived from an EMBL/GenBank/DDBJ whole genome shotgun (WGS) entry which is preliminary data.</text>
</comment>
<dbReference type="AlphaFoldDB" id="A0AAV7AN14"/>
<dbReference type="Proteomes" id="UP000824782">
    <property type="component" value="Unassembled WGS sequence"/>
</dbReference>
<dbReference type="SUPFAM" id="SSF81296">
    <property type="entry name" value="E set domains"/>
    <property type="match status" value="1"/>
</dbReference>
<dbReference type="EC" id="2.3.2.26" evidence="3"/>
<dbReference type="GO" id="GO:0000209">
    <property type="term" value="P:protein polyubiquitination"/>
    <property type="evidence" value="ECO:0007669"/>
    <property type="project" value="TreeGrafter"/>
</dbReference>
<dbReference type="PANTHER" id="PTHR11254">
    <property type="entry name" value="HECT DOMAIN UBIQUITIN-PROTEIN LIGASE"/>
    <property type="match status" value="1"/>
</dbReference>
<evidence type="ECO:0000256" key="8">
    <source>
        <dbReference type="SAM" id="MobiDB-lite"/>
    </source>
</evidence>
<dbReference type="Pfam" id="PF00630">
    <property type="entry name" value="Filamin"/>
    <property type="match status" value="1"/>
</dbReference>
<feature type="region of interest" description="Disordered" evidence="8">
    <location>
        <begin position="302"/>
        <end position="328"/>
    </location>
</feature>
<dbReference type="Gene3D" id="3.30.2160.10">
    <property type="entry name" value="Hect, E3 ligase catalytic domain"/>
    <property type="match status" value="1"/>
</dbReference>
<dbReference type="GO" id="GO:0006511">
    <property type="term" value="P:ubiquitin-dependent protein catabolic process"/>
    <property type="evidence" value="ECO:0007669"/>
    <property type="project" value="TreeGrafter"/>
</dbReference>
<feature type="transmembrane region" description="Helical" evidence="9">
    <location>
        <begin position="6"/>
        <end position="23"/>
    </location>
</feature>
<dbReference type="EMBL" id="WNYA01000007">
    <property type="protein sequence ID" value="KAG8562135.1"/>
    <property type="molecule type" value="Genomic_DNA"/>
</dbReference>
<dbReference type="Pfam" id="PF25916">
    <property type="entry name" value="AREL1_PH-like"/>
    <property type="match status" value="1"/>
</dbReference>
<dbReference type="GO" id="GO:0005829">
    <property type="term" value="C:cytosol"/>
    <property type="evidence" value="ECO:0007669"/>
    <property type="project" value="TreeGrafter"/>
</dbReference>
<reference evidence="11" key="1">
    <citation type="thesis" date="2020" institute="ProQuest LLC" country="789 East Eisenhower Parkway, Ann Arbor, MI, USA">
        <title>Comparative Genomics and Chromosome Evolution.</title>
        <authorList>
            <person name="Mudd A.B."/>
        </authorList>
    </citation>
    <scope>NUCLEOTIDE SEQUENCE</scope>
    <source>
        <strain evidence="11">237g6f4</strain>
        <tissue evidence="11">Blood</tissue>
    </source>
</reference>
<dbReference type="Pfam" id="PF25915">
    <property type="entry name" value="AREL1_N"/>
    <property type="match status" value="1"/>
</dbReference>
<dbReference type="InterPro" id="IPR058738">
    <property type="entry name" value="PH-like_AREL1"/>
</dbReference>
<dbReference type="EMBL" id="WNYA01000007">
    <property type="protein sequence ID" value="KAG8562136.1"/>
    <property type="molecule type" value="Genomic_DNA"/>
</dbReference>
<dbReference type="InterPro" id="IPR000569">
    <property type="entry name" value="HECT_dom"/>
</dbReference>
<evidence type="ECO:0000256" key="4">
    <source>
        <dbReference type="ARBA" id="ARBA00022679"/>
    </source>
</evidence>
<feature type="active site" description="Glycyl thioester intermediate" evidence="7">
    <location>
        <position position="775"/>
    </location>
</feature>
<sequence>MLYVIGSVTGLMCVLLITIKFLFELSSRVLTFWHHEGRERGTERTIYNYVRGKYLEPRACQVSWDWNDPCEVGQSMGFRVHLFYRNGHPFPVSGTAALRVRIIHTELSLEIPVTLELIQDPMRNVVRAAFTVRRSGRYQISISVGGLSVGHSPYYKAFHPGVVVPAKTEIVCHFSTLVLTCGEQHTLQIAPRDQYGNAAYDSVKDLDSYNLSLSELGVVGMADGCCQTTVCHGKQNRVLMQLSLTQTGCFQATLRYQGRPISNGHFNIIVLSDVEKAAVDNNVARSGVGVFFEGYLYPPSSPPNVSKQQNPSSPTQKEDSNPLFSSTAPERMKKPKKVYFYISPKQLSIKEFYLRIIPWRLFTFRVCPGTKFLYLPPDPLHGLLSLQVDDGLQPPIEISCKDRNIIAATFTRFLHLNIGGSETFLDKVSFFQKELKLIHCKKNRNKITLRVSRHSLLETSLRATRNFSASDWTKSFEVIFQDEEALDWGGPRREWFELICKVLFDTNNKLFTRFSDTSQGLVHPNPCRPPGLRIKLYEFAGRVVGKCLFESSQGGGYEQLVRARFTRSFLAQIIGLRMHYKYFETDDPDFFQSKVLYILTHDISEADLVFAEEKYGRGGQLEKMVELIPGGAHIPVSNDNKIYYLNLLAQHRLCNQVREEVEHFLKGLNELVPDNLLGIFDENELELLMCGTGHIAVQDFQAHAVVIGGSWHFREKVMNWFWAVVYSLTQEELARLLQFTTGSSQLPPGGFASLCPSFQIIGAPSHGTLPTAHTCFNQLCLPTYDSYDEMHRMLKLAISEGCEGFGMV</sequence>
<dbReference type="PANTHER" id="PTHR11254:SF340">
    <property type="entry name" value="APOPTOSIS-RESISTANT E3 UBIQUITIN PROTEIN LIGASE 1"/>
    <property type="match status" value="1"/>
</dbReference>
<dbReference type="GO" id="GO:0061630">
    <property type="term" value="F:ubiquitin protein ligase activity"/>
    <property type="evidence" value="ECO:0007669"/>
    <property type="project" value="UniProtKB-EC"/>
</dbReference>
<evidence type="ECO:0000313" key="11">
    <source>
        <dbReference type="EMBL" id="KAG8562135.1"/>
    </source>
</evidence>
<evidence type="ECO:0000256" key="9">
    <source>
        <dbReference type="SAM" id="Phobius"/>
    </source>
</evidence>
<dbReference type="InterPro" id="IPR013783">
    <property type="entry name" value="Ig-like_fold"/>
</dbReference>
<evidence type="ECO:0000259" key="10">
    <source>
        <dbReference type="PROSITE" id="PS50237"/>
    </source>
</evidence>
<keyword evidence="5 7" id="KW-0833">Ubl conjugation pathway</keyword>
<organism evidence="11 12">
    <name type="scientific">Engystomops pustulosus</name>
    <name type="common">Tungara frog</name>
    <name type="synonym">Physalaemus pustulosus</name>
    <dbReference type="NCBI Taxonomy" id="76066"/>
    <lineage>
        <taxon>Eukaryota</taxon>
        <taxon>Metazoa</taxon>
        <taxon>Chordata</taxon>
        <taxon>Craniata</taxon>
        <taxon>Vertebrata</taxon>
        <taxon>Euteleostomi</taxon>
        <taxon>Amphibia</taxon>
        <taxon>Batrachia</taxon>
        <taxon>Anura</taxon>
        <taxon>Neobatrachia</taxon>
        <taxon>Hyloidea</taxon>
        <taxon>Leptodactylidae</taxon>
        <taxon>Leiuperinae</taxon>
        <taxon>Engystomops</taxon>
    </lineage>
</organism>
<feature type="compositionally biased region" description="Polar residues" evidence="8">
    <location>
        <begin position="303"/>
        <end position="315"/>
    </location>
</feature>
<dbReference type="FunFam" id="3.30.2410.10:FF:000013">
    <property type="entry name" value="Apoptosis-resistant E3 ubiquitin protein ligase 1"/>
    <property type="match status" value="1"/>
</dbReference>
<keyword evidence="9" id="KW-0812">Transmembrane</keyword>
<dbReference type="Pfam" id="PF00632">
    <property type="entry name" value="HECT"/>
    <property type="match status" value="1"/>
</dbReference>
<dbReference type="EMBL" id="WNYA01000007">
    <property type="protein sequence ID" value="KAG8562137.1"/>
    <property type="molecule type" value="Genomic_DNA"/>
</dbReference>
<dbReference type="InterPro" id="IPR014756">
    <property type="entry name" value="Ig_E-set"/>
</dbReference>
<evidence type="ECO:0000256" key="3">
    <source>
        <dbReference type="ARBA" id="ARBA00012485"/>
    </source>
</evidence>
<keyword evidence="9" id="KW-1133">Transmembrane helix</keyword>
<evidence type="ECO:0000256" key="1">
    <source>
        <dbReference type="ARBA" id="ARBA00000885"/>
    </source>
</evidence>
<keyword evidence="4" id="KW-0808">Transferase</keyword>
<dbReference type="InterPro" id="IPR035983">
    <property type="entry name" value="Hect_E3_ubiquitin_ligase"/>
</dbReference>
<dbReference type="InterPro" id="IPR050409">
    <property type="entry name" value="E3_ubiq-protein_ligase"/>
</dbReference>
<comment type="catalytic activity">
    <reaction evidence="1">
        <text>S-ubiquitinyl-[E2 ubiquitin-conjugating enzyme]-L-cysteine + [acceptor protein]-L-lysine = [E2 ubiquitin-conjugating enzyme]-L-cysteine + N(6)-ubiquitinyl-[acceptor protein]-L-lysine.</text>
        <dbReference type="EC" id="2.3.2.26"/>
    </reaction>
</comment>
<feature type="repeat" description="Filamin" evidence="6">
    <location>
        <begin position="50"/>
        <end position="158"/>
    </location>
</feature>
<dbReference type="Gene3D" id="3.90.1750.10">
    <property type="entry name" value="Hect, E3 ligase catalytic domains"/>
    <property type="match status" value="1"/>
</dbReference>
<dbReference type="SMART" id="SM00119">
    <property type="entry name" value="HECTc"/>
    <property type="match status" value="1"/>
</dbReference>
<evidence type="ECO:0000256" key="6">
    <source>
        <dbReference type="PROSITE-ProRule" id="PRU00087"/>
    </source>
</evidence>
<dbReference type="CDD" id="cd00078">
    <property type="entry name" value="HECTc"/>
    <property type="match status" value="1"/>
</dbReference>
<dbReference type="InterPro" id="IPR058906">
    <property type="entry name" value="AREL1_N"/>
</dbReference>
<gene>
    <name evidence="11" type="ORF">GDO81_015601</name>
</gene>
<protein>
    <recommendedName>
        <fullName evidence="3">HECT-type E3 ubiquitin transferase</fullName>
        <ecNumber evidence="3">2.3.2.26</ecNumber>
    </recommendedName>
</protein>
<dbReference type="Gene3D" id="2.60.40.10">
    <property type="entry name" value="Immunoglobulins"/>
    <property type="match status" value="1"/>
</dbReference>
<dbReference type="Gene3D" id="3.30.2410.10">
    <property type="entry name" value="Hect, E3 ligase catalytic domain"/>
    <property type="match status" value="1"/>
</dbReference>
<dbReference type="PROSITE" id="PS50194">
    <property type="entry name" value="FILAMIN_REPEAT"/>
    <property type="match status" value="1"/>
</dbReference>
<dbReference type="GO" id="GO:0043066">
    <property type="term" value="P:negative regulation of apoptotic process"/>
    <property type="evidence" value="ECO:0007669"/>
    <property type="project" value="TreeGrafter"/>
</dbReference>
<dbReference type="InterPro" id="IPR017868">
    <property type="entry name" value="Filamin/ABP280_repeat-like"/>
</dbReference>
<keyword evidence="12" id="KW-1185">Reference proteome</keyword>